<dbReference type="GO" id="GO:0008745">
    <property type="term" value="F:N-acetylmuramoyl-L-alanine amidase activity"/>
    <property type="evidence" value="ECO:0007669"/>
    <property type="project" value="InterPro"/>
</dbReference>
<dbReference type="InterPro" id="IPR036680">
    <property type="entry name" value="SPOR-like_sf"/>
</dbReference>
<dbReference type="PANTHER" id="PTHR30404:SF0">
    <property type="entry name" value="N-ACETYLMURAMOYL-L-ALANINE AMIDASE AMIC"/>
    <property type="match status" value="1"/>
</dbReference>
<dbReference type="Proteomes" id="UP000216682">
    <property type="component" value="Unassembled WGS sequence"/>
</dbReference>
<dbReference type="InterPro" id="IPR050695">
    <property type="entry name" value="N-acetylmuramoyl_amidase_3"/>
</dbReference>
<evidence type="ECO:0000259" key="2">
    <source>
        <dbReference type="PROSITE" id="PS51724"/>
    </source>
</evidence>
<dbReference type="PANTHER" id="PTHR30404">
    <property type="entry name" value="N-ACETYLMURAMOYL-L-ALANINE AMIDASE"/>
    <property type="match status" value="1"/>
</dbReference>
<dbReference type="AlphaFoldDB" id="A0A265E6F7"/>
<dbReference type="Gene3D" id="3.40.630.40">
    <property type="entry name" value="Zn-dependent exopeptidases"/>
    <property type="match status" value="1"/>
</dbReference>
<dbReference type="Pfam" id="PF01520">
    <property type="entry name" value="Amidase_3"/>
    <property type="match status" value="1"/>
</dbReference>
<dbReference type="GO" id="GO:0030288">
    <property type="term" value="C:outer membrane-bounded periplasmic space"/>
    <property type="evidence" value="ECO:0007669"/>
    <property type="project" value="TreeGrafter"/>
</dbReference>
<sequence>MVRLIAVDIGHDPNSFPPSKGVVRNGKGYAEYDFNKKLGTRIIELLKVNGFDVITNATYASLPQRTRYYDSKRPDLGISVHANAGAASVGGRCAFYWHSSKQGRKFATHIIDNMKDKGYGIHGNGLHASNYGSWTNLHMTRECTTFPMVLVEHGFMTNALDFPLIFGNKQDEYIEDMAECDVRAVCQYFGVSYKSSSRPKKAPAKPSTGGNLYRVQVGAFSKAGNARSLEAEVKKKGFSTYLAYDTDDDLYRVQVGAYGKKSNAESQLKKLRAKGYKDAFVADNNGHVVSDGTADANETTAPKENQTPRLIGDWQKNQHGTQWIKAEGTFTVGGSRVMSRFGSPYMSAPEGGWANPGWSCDYFEMTRTRESATKGYISVGYKSGGKLKYIPIRTWNPTTGAVGKLWGTLK</sequence>
<dbReference type="SUPFAM" id="SSF53187">
    <property type="entry name" value="Zn-dependent exopeptidases"/>
    <property type="match status" value="1"/>
</dbReference>
<organism evidence="3 4">
    <name type="scientific">Salinicoccus roseus</name>
    <dbReference type="NCBI Taxonomy" id="45670"/>
    <lineage>
        <taxon>Bacteria</taxon>
        <taxon>Bacillati</taxon>
        <taxon>Bacillota</taxon>
        <taxon>Bacilli</taxon>
        <taxon>Bacillales</taxon>
        <taxon>Staphylococcaceae</taxon>
        <taxon>Salinicoccus</taxon>
    </lineage>
</organism>
<dbReference type="GO" id="GO:0009253">
    <property type="term" value="P:peptidoglycan catabolic process"/>
    <property type="evidence" value="ECO:0007669"/>
    <property type="project" value="InterPro"/>
</dbReference>
<comment type="caution">
    <text evidence="3">The sequence shown here is derived from an EMBL/GenBank/DDBJ whole genome shotgun (WGS) entry which is preliminary data.</text>
</comment>
<dbReference type="CDD" id="cd02696">
    <property type="entry name" value="MurNAc-LAA"/>
    <property type="match status" value="1"/>
</dbReference>
<proteinExistence type="predicted"/>
<evidence type="ECO:0000313" key="4">
    <source>
        <dbReference type="Proteomes" id="UP000216682"/>
    </source>
</evidence>
<name>A0A265E6F7_9STAP</name>
<gene>
    <name evidence="3" type="ORF">CFN03_08470</name>
</gene>
<dbReference type="PROSITE" id="PS51724">
    <property type="entry name" value="SPOR"/>
    <property type="match status" value="1"/>
</dbReference>
<dbReference type="Gene3D" id="3.30.70.1070">
    <property type="entry name" value="Sporulation related repeat"/>
    <property type="match status" value="1"/>
</dbReference>
<dbReference type="GO" id="GO:0042834">
    <property type="term" value="F:peptidoglycan binding"/>
    <property type="evidence" value="ECO:0007669"/>
    <property type="project" value="InterPro"/>
</dbReference>
<dbReference type="SUPFAM" id="SSF110997">
    <property type="entry name" value="Sporulation related repeat"/>
    <property type="match status" value="1"/>
</dbReference>
<dbReference type="InterPro" id="IPR002508">
    <property type="entry name" value="MurNAc-LAA_cat"/>
</dbReference>
<dbReference type="EMBL" id="NPEZ01000003">
    <property type="protein sequence ID" value="OZT77100.1"/>
    <property type="molecule type" value="Genomic_DNA"/>
</dbReference>
<reference evidence="3 4" key="1">
    <citation type="submission" date="2017-07" db="EMBL/GenBank/DDBJ databases">
        <title>Shotgun whole genome sequences of three halophilic bacterial isolates.</title>
        <authorList>
            <person name="Pozzo T."/>
            <person name="Higdon S.M."/>
            <person name="Quillaguaman J."/>
        </authorList>
    </citation>
    <scope>NUCLEOTIDE SEQUENCE [LARGE SCALE GENOMIC DNA]</scope>
    <source>
        <strain evidence="3 4">BU-1</strain>
    </source>
</reference>
<feature type="domain" description="SPOR" evidence="2">
    <location>
        <begin position="207"/>
        <end position="284"/>
    </location>
</feature>
<dbReference type="SMART" id="SM00646">
    <property type="entry name" value="Ami_3"/>
    <property type="match status" value="1"/>
</dbReference>
<dbReference type="Gene3D" id="2.30.30.40">
    <property type="entry name" value="SH3 Domains"/>
    <property type="match status" value="1"/>
</dbReference>
<evidence type="ECO:0000256" key="1">
    <source>
        <dbReference type="ARBA" id="ARBA00022801"/>
    </source>
</evidence>
<keyword evidence="1" id="KW-0378">Hydrolase</keyword>
<dbReference type="InterPro" id="IPR007730">
    <property type="entry name" value="SPOR-like_dom"/>
</dbReference>
<evidence type="ECO:0000313" key="3">
    <source>
        <dbReference type="EMBL" id="OZT77100.1"/>
    </source>
</evidence>
<dbReference type="Pfam" id="PF05036">
    <property type="entry name" value="SPOR"/>
    <property type="match status" value="1"/>
</dbReference>
<accession>A0A265E6F7</accession>
<protein>
    <recommendedName>
        <fullName evidence="2">SPOR domain-containing protein</fullName>
    </recommendedName>
</protein>
<dbReference type="RefSeq" id="WP_094906623.1">
    <property type="nucleotide sequence ID" value="NZ_NPEZ01000003.1"/>
</dbReference>